<dbReference type="PROSITE" id="PS50969">
    <property type="entry name" value="FCP1"/>
    <property type="match status" value="1"/>
</dbReference>
<dbReference type="GO" id="GO:0003723">
    <property type="term" value="F:RNA binding"/>
    <property type="evidence" value="ECO:0007669"/>
    <property type="project" value="UniProtKB-KW"/>
</dbReference>
<dbReference type="Pfam" id="PF00533">
    <property type="entry name" value="BRCT"/>
    <property type="match status" value="1"/>
</dbReference>
<evidence type="ECO:0000313" key="19">
    <source>
        <dbReference type="EMBL" id="KAK1365585.1"/>
    </source>
</evidence>
<evidence type="ECO:0000256" key="14">
    <source>
        <dbReference type="ARBA" id="ARBA00048336"/>
    </source>
</evidence>
<feature type="region of interest" description="Disordered" evidence="16">
    <location>
        <begin position="786"/>
        <end position="838"/>
    </location>
</feature>
<dbReference type="InterPro" id="IPR039189">
    <property type="entry name" value="Fcp1"/>
</dbReference>
<keyword evidence="9" id="KW-0694">RNA-binding</keyword>
<comment type="catalytic activity">
    <reaction evidence="14">
        <text>O-phospho-L-threonyl-[protein] + H2O = L-threonyl-[protein] + phosphate</text>
        <dbReference type="Rhea" id="RHEA:47004"/>
        <dbReference type="Rhea" id="RHEA-COMP:11060"/>
        <dbReference type="Rhea" id="RHEA-COMP:11605"/>
        <dbReference type="ChEBI" id="CHEBI:15377"/>
        <dbReference type="ChEBI" id="CHEBI:30013"/>
        <dbReference type="ChEBI" id="CHEBI:43474"/>
        <dbReference type="ChEBI" id="CHEBI:61977"/>
        <dbReference type="EC" id="3.1.3.16"/>
    </reaction>
</comment>
<feature type="compositionally biased region" description="Polar residues" evidence="16">
    <location>
        <begin position="518"/>
        <end position="532"/>
    </location>
</feature>
<sequence length="1190" mass="130921">MSEKCVVVKGGDGDGDVEEGEISDSCSVEEISAKDFSKGDESIVEPEKMMKTKDKEVVASASSNSTRVWTMQDLYKYQNNYHQTSNYQISNGYASGLYNIAWAQAVNNKPLNQYLITNNFRNTADNSNVNSLSSDDDDENVSKKKNNNSADNAGKEGAKVVIQVEDDDETEKGGMLEEGELEEGEIDLDSEADVLKDNRLGADDLEHGDVNCDNELEKQLNLISKDIQTLSLNDGDTLYAGVCSRLQNLVDSLRNVHLDVSIPQKDALIQKTFASIQTVKQVFFSMSQNLKEQNKAVLSRLFAHITSQKPPLFSSEQMAEIQAILPSLGSVVMSPSVADTVMGEEIQSGTINVSAHDTMSIDSPGQNDFHTLDMLKTEVANFKSRGAMLPLLDLHKDHDADSLPSPTRETPQLFPLEKALSYGNGEVRPEWPVPRPAIDTKIPVVQSYGTDALKAFSTYQQKFGRNTFLVTNRLPSPTPSEESDNGDGDTGGEISSSLTLPYVVNSPTLSQTIVSSIPQMDNSSGQGEVTNSRKQKIVQKPTLDGPAAKRQKNEQAAGNVETVSGHGGWLEDRGTAGLRVTGTDHSVDDKGSQPRNFENALVSSGTTSSTLCGRSMEPQHTPVNTTSSLTSFLKDIAVNPTLWMNIFKQTVEPEKVPSQPLGSDSVLGSLPKNVLPIIPTPEQRSDGALQAPQTASSDESGKLRMKPRDPRRVLQNNISHKVGNLESGQAKSKKSTVVEIVNHNVQKQDQVKSASTQSTEAPDIARLFTKNLKNIADIMSVSQTSTLPPAASQIPSSQAIQVRPSSVSSKGVLPGSSRLTGESGLPSAVTAGPSQSQNKWREVEHLFQGFDDKQKADIQKERARRLDEQNKMFAARKLCLVLDLDHTLLNSAKFTEIDPVHEELLRKKEEEDGEYPHRHLFRFPHMGMWTKLRPGIWNFLEKASKLFELHLYTMGNKVYATEMAKILDPKGVLFAGRVISKGDDGDISDGDDRVHKTKDLEGVLGMESAVVIIDDSVRVWPHNKLNLIVVERYIYFPCSRRQFGLPGPSLLESCVDETPECGSLASCLGVIERIHQNFFSSKSLDEADVRNILAAEQHKILDGCRILFSRVIPLGTNPHLHPLWQMAEQFGAVCTNQMDERVTHVVAYLTGTDKVTWAFNNGKFVVHPDWVEASALLYRRASEHNFAIKP</sequence>
<dbReference type="SMART" id="SM00577">
    <property type="entry name" value="CPDc"/>
    <property type="match status" value="1"/>
</dbReference>
<dbReference type="Gene3D" id="3.40.50.1000">
    <property type="entry name" value="HAD superfamily/HAD-like"/>
    <property type="match status" value="1"/>
</dbReference>
<feature type="region of interest" description="Disordered" evidence="16">
    <location>
        <begin position="470"/>
        <end position="497"/>
    </location>
</feature>
<evidence type="ECO:0000256" key="13">
    <source>
        <dbReference type="ARBA" id="ARBA00047761"/>
    </source>
</evidence>
<evidence type="ECO:0000256" key="11">
    <source>
        <dbReference type="ARBA" id="ARBA00023163"/>
    </source>
</evidence>
<keyword evidence="12" id="KW-0539">Nucleus</keyword>
<comment type="cofactor">
    <cofactor evidence="3">
        <name>Mg(2+)</name>
        <dbReference type="ChEBI" id="CHEBI:18420"/>
    </cofactor>
</comment>
<comment type="catalytic activity">
    <reaction evidence="13">
        <text>O-phospho-L-seryl-[protein] + H2O = L-seryl-[protein] + phosphate</text>
        <dbReference type="Rhea" id="RHEA:20629"/>
        <dbReference type="Rhea" id="RHEA-COMP:9863"/>
        <dbReference type="Rhea" id="RHEA-COMP:11604"/>
        <dbReference type="ChEBI" id="CHEBI:15377"/>
        <dbReference type="ChEBI" id="CHEBI:29999"/>
        <dbReference type="ChEBI" id="CHEBI:43474"/>
        <dbReference type="ChEBI" id="CHEBI:83421"/>
        <dbReference type="EC" id="3.1.3.16"/>
    </reaction>
</comment>
<dbReference type="PROSITE" id="PS50172">
    <property type="entry name" value="BRCT"/>
    <property type="match status" value="1"/>
</dbReference>
<dbReference type="InterPro" id="IPR036420">
    <property type="entry name" value="BRCT_dom_sf"/>
</dbReference>
<feature type="region of interest" description="Disordered" evidence="16">
    <location>
        <begin position="518"/>
        <end position="575"/>
    </location>
</feature>
<keyword evidence="11" id="KW-0804">Transcription</keyword>
<dbReference type="PANTHER" id="PTHR23081">
    <property type="entry name" value="RNA POLYMERASE II CTD PHOSPHATASE"/>
    <property type="match status" value="1"/>
</dbReference>
<dbReference type="InterPro" id="IPR023214">
    <property type="entry name" value="HAD_sf"/>
</dbReference>
<comment type="cofactor">
    <cofactor evidence="1">
        <name>Mn(2+)</name>
        <dbReference type="ChEBI" id="CHEBI:29035"/>
    </cofactor>
</comment>
<dbReference type="NCBIfam" id="TIGR02250">
    <property type="entry name" value="FCP1_euk"/>
    <property type="match status" value="1"/>
</dbReference>
<reference evidence="19" key="1">
    <citation type="submission" date="2023-02" db="EMBL/GenBank/DDBJ databases">
        <title>Genome of toxic invasive species Heracleum sosnowskyi carries increased number of genes despite the absence of recent whole-genome duplications.</title>
        <authorList>
            <person name="Schelkunov M."/>
            <person name="Shtratnikova V."/>
            <person name="Makarenko M."/>
            <person name="Klepikova A."/>
            <person name="Omelchenko D."/>
            <person name="Novikova G."/>
            <person name="Obukhova E."/>
            <person name="Bogdanov V."/>
            <person name="Penin A."/>
            <person name="Logacheva M."/>
        </authorList>
    </citation>
    <scope>NUCLEOTIDE SEQUENCE</scope>
    <source>
        <strain evidence="19">Hsosn_3</strain>
        <tissue evidence="19">Leaf</tissue>
    </source>
</reference>
<dbReference type="InterPro" id="IPR057473">
    <property type="entry name" value="ARM_CPL3"/>
</dbReference>
<dbReference type="Pfam" id="PF25505">
    <property type="entry name" value="ARM_CPL3"/>
    <property type="match status" value="1"/>
</dbReference>
<comment type="cofactor">
    <cofactor evidence="2">
        <name>Co(2+)</name>
        <dbReference type="ChEBI" id="CHEBI:48828"/>
    </cofactor>
</comment>
<dbReference type="InterPro" id="IPR036412">
    <property type="entry name" value="HAD-like_sf"/>
</dbReference>
<evidence type="ECO:0000256" key="12">
    <source>
        <dbReference type="ARBA" id="ARBA00023242"/>
    </source>
</evidence>
<keyword evidence="10" id="KW-0805">Transcription regulation</keyword>
<proteinExistence type="predicted"/>
<evidence type="ECO:0000256" key="3">
    <source>
        <dbReference type="ARBA" id="ARBA00001946"/>
    </source>
</evidence>
<accession>A0AAD8HDM2</accession>
<evidence type="ECO:0000256" key="5">
    <source>
        <dbReference type="ARBA" id="ARBA00013081"/>
    </source>
</evidence>
<evidence type="ECO:0000256" key="2">
    <source>
        <dbReference type="ARBA" id="ARBA00001941"/>
    </source>
</evidence>
<evidence type="ECO:0000256" key="16">
    <source>
        <dbReference type="SAM" id="MobiDB-lite"/>
    </source>
</evidence>
<evidence type="ECO:0000256" key="7">
    <source>
        <dbReference type="ARBA" id="ARBA00022723"/>
    </source>
</evidence>
<dbReference type="SUPFAM" id="SSF52113">
    <property type="entry name" value="BRCT domain"/>
    <property type="match status" value="1"/>
</dbReference>
<dbReference type="CDD" id="cd07521">
    <property type="entry name" value="HAD_FCP1-like"/>
    <property type="match status" value="1"/>
</dbReference>
<dbReference type="SUPFAM" id="SSF56784">
    <property type="entry name" value="HAD-like"/>
    <property type="match status" value="1"/>
</dbReference>
<dbReference type="InterPro" id="IPR001357">
    <property type="entry name" value="BRCT_dom"/>
</dbReference>
<comment type="subcellular location">
    <subcellularLocation>
        <location evidence="4">Nucleus</location>
    </subcellularLocation>
</comment>
<evidence type="ECO:0000313" key="20">
    <source>
        <dbReference type="Proteomes" id="UP001237642"/>
    </source>
</evidence>
<dbReference type="SMART" id="SM00292">
    <property type="entry name" value="BRCT"/>
    <property type="match status" value="1"/>
</dbReference>
<dbReference type="InterPro" id="IPR004274">
    <property type="entry name" value="FCP1_dom"/>
</dbReference>
<keyword evidence="8" id="KW-0378">Hydrolase</keyword>
<keyword evidence="20" id="KW-1185">Reference proteome</keyword>
<dbReference type="PANTHER" id="PTHR23081:SF2">
    <property type="entry name" value="RNA POLYMERASE II C-TERMINAL DOMAIN PHOSPHATASE-LIKE 3"/>
    <property type="match status" value="1"/>
</dbReference>
<dbReference type="CDD" id="cd17729">
    <property type="entry name" value="BRCT_CTDP1"/>
    <property type="match status" value="1"/>
</dbReference>
<dbReference type="FunFam" id="3.40.50.1000:FF:000098">
    <property type="entry name" value="RNA polymerase II C-terminal domain phosphatase-like 3"/>
    <property type="match status" value="1"/>
</dbReference>
<dbReference type="EC" id="3.1.3.16" evidence="5"/>
<keyword evidence="7" id="KW-0479">Metal-binding</keyword>
<feature type="compositionally biased region" description="Polar residues" evidence="16">
    <location>
        <begin position="786"/>
        <end position="809"/>
    </location>
</feature>
<feature type="compositionally biased region" description="Acidic residues" evidence="16">
    <location>
        <begin position="13"/>
        <end position="22"/>
    </location>
</feature>
<dbReference type="GO" id="GO:0046872">
    <property type="term" value="F:metal ion binding"/>
    <property type="evidence" value="ECO:0007669"/>
    <property type="project" value="UniProtKB-KW"/>
</dbReference>
<dbReference type="GO" id="GO:0008420">
    <property type="term" value="F:RNA polymerase II CTD heptapeptide repeat phosphatase activity"/>
    <property type="evidence" value="ECO:0007669"/>
    <property type="project" value="InterPro"/>
</dbReference>
<keyword evidence="6" id="KW-0678">Repressor</keyword>
<evidence type="ECO:0000256" key="10">
    <source>
        <dbReference type="ARBA" id="ARBA00023015"/>
    </source>
</evidence>
<evidence type="ECO:0000256" key="1">
    <source>
        <dbReference type="ARBA" id="ARBA00001936"/>
    </source>
</evidence>
<comment type="subunit">
    <text evidence="15">Interacts with RAP74.</text>
</comment>
<dbReference type="FunFam" id="3.40.50.10190:FF:000014">
    <property type="entry name" value="RNA polymerase II C-terminal domain phosphatase-like 3"/>
    <property type="match status" value="1"/>
</dbReference>
<reference evidence="19" key="2">
    <citation type="submission" date="2023-05" db="EMBL/GenBank/DDBJ databases">
        <authorList>
            <person name="Schelkunov M.I."/>
        </authorList>
    </citation>
    <scope>NUCLEOTIDE SEQUENCE</scope>
    <source>
        <strain evidence="19">Hsosn_3</strain>
        <tissue evidence="19">Leaf</tissue>
    </source>
</reference>
<evidence type="ECO:0000256" key="4">
    <source>
        <dbReference type="ARBA" id="ARBA00004123"/>
    </source>
</evidence>
<feature type="domain" description="BRCT" evidence="17">
    <location>
        <begin position="1096"/>
        <end position="1188"/>
    </location>
</feature>
<comment type="caution">
    <text evidence="19">The sequence shown here is derived from an EMBL/GenBank/DDBJ whole genome shotgun (WGS) entry which is preliminary data.</text>
</comment>
<feature type="region of interest" description="Disordered" evidence="16">
    <location>
        <begin position="122"/>
        <end position="157"/>
    </location>
</feature>
<dbReference type="InterPro" id="IPR011947">
    <property type="entry name" value="FCP1_euk"/>
</dbReference>
<evidence type="ECO:0000256" key="9">
    <source>
        <dbReference type="ARBA" id="ARBA00022884"/>
    </source>
</evidence>
<feature type="domain" description="FCP1 homology" evidence="18">
    <location>
        <begin position="873"/>
        <end position="1054"/>
    </location>
</feature>
<dbReference type="EMBL" id="JAUIZM010000009">
    <property type="protein sequence ID" value="KAK1365585.1"/>
    <property type="molecule type" value="Genomic_DNA"/>
</dbReference>
<dbReference type="Proteomes" id="UP001237642">
    <property type="component" value="Unassembled WGS sequence"/>
</dbReference>
<evidence type="ECO:0000256" key="8">
    <source>
        <dbReference type="ARBA" id="ARBA00022801"/>
    </source>
</evidence>
<feature type="region of interest" description="Disordered" evidence="16">
    <location>
        <begin position="677"/>
        <end position="714"/>
    </location>
</feature>
<dbReference type="GO" id="GO:0005634">
    <property type="term" value="C:nucleus"/>
    <property type="evidence" value="ECO:0007669"/>
    <property type="project" value="UniProtKB-SubCell"/>
</dbReference>
<name>A0AAD8HDM2_9APIA</name>
<dbReference type="Gene3D" id="3.40.50.10190">
    <property type="entry name" value="BRCT domain"/>
    <property type="match status" value="1"/>
</dbReference>
<feature type="compositionally biased region" description="Basic and acidic residues" evidence="16">
    <location>
        <begin position="699"/>
        <end position="712"/>
    </location>
</feature>
<organism evidence="19 20">
    <name type="scientific">Heracleum sosnowskyi</name>
    <dbReference type="NCBI Taxonomy" id="360622"/>
    <lineage>
        <taxon>Eukaryota</taxon>
        <taxon>Viridiplantae</taxon>
        <taxon>Streptophyta</taxon>
        <taxon>Embryophyta</taxon>
        <taxon>Tracheophyta</taxon>
        <taxon>Spermatophyta</taxon>
        <taxon>Magnoliopsida</taxon>
        <taxon>eudicotyledons</taxon>
        <taxon>Gunneridae</taxon>
        <taxon>Pentapetalae</taxon>
        <taxon>asterids</taxon>
        <taxon>campanulids</taxon>
        <taxon>Apiales</taxon>
        <taxon>Apiaceae</taxon>
        <taxon>Apioideae</taxon>
        <taxon>apioid superclade</taxon>
        <taxon>Tordylieae</taxon>
        <taxon>Tordyliinae</taxon>
        <taxon>Heracleum</taxon>
    </lineage>
</organism>
<dbReference type="AlphaFoldDB" id="A0AAD8HDM2"/>
<evidence type="ECO:0000259" key="17">
    <source>
        <dbReference type="PROSITE" id="PS50172"/>
    </source>
</evidence>
<dbReference type="Pfam" id="PF03031">
    <property type="entry name" value="NIF"/>
    <property type="match status" value="1"/>
</dbReference>
<feature type="region of interest" description="Disordered" evidence="16">
    <location>
        <begin position="1"/>
        <end position="24"/>
    </location>
</feature>
<evidence type="ECO:0000256" key="6">
    <source>
        <dbReference type="ARBA" id="ARBA00022491"/>
    </source>
</evidence>
<evidence type="ECO:0000259" key="18">
    <source>
        <dbReference type="PROSITE" id="PS50969"/>
    </source>
</evidence>
<evidence type="ECO:0000256" key="15">
    <source>
        <dbReference type="ARBA" id="ARBA00063107"/>
    </source>
</evidence>
<protein>
    <recommendedName>
        <fullName evidence="5">protein-serine/threonine phosphatase</fullName>
        <ecNumber evidence="5">3.1.3.16</ecNumber>
    </recommendedName>
</protein>
<gene>
    <name evidence="19" type="ORF">POM88_041146</name>
</gene>
<dbReference type="GO" id="GO:0009651">
    <property type="term" value="P:response to salt stress"/>
    <property type="evidence" value="ECO:0007669"/>
    <property type="project" value="UniProtKB-ARBA"/>
</dbReference>